<proteinExistence type="inferred from homology"/>
<dbReference type="PANTHER" id="PTHR11552">
    <property type="entry name" value="GLUCOSE-METHANOL-CHOLINE GMC OXIDOREDUCTASE"/>
    <property type="match status" value="1"/>
</dbReference>
<evidence type="ECO:0000256" key="1">
    <source>
        <dbReference type="ARBA" id="ARBA00001974"/>
    </source>
</evidence>
<dbReference type="Pfam" id="PF05199">
    <property type="entry name" value="GMC_oxred_C"/>
    <property type="match status" value="1"/>
</dbReference>
<sequence length="53" mass="5748">VDPDLLLKSATGVRVVDASVTPFVPSGHTQAPTYAIAERGSDLEVFRVLKIYF</sequence>
<evidence type="ECO:0000313" key="4">
    <source>
        <dbReference type="EMBL" id="KAJ7618667.1"/>
    </source>
</evidence>
<evidence type="ECO:0000256" key="2">
    <source>
        <dbReference type="ARBA" id="ARBA00010790"/>
    </source>
</evidence>
<gene>
    <name evidence="4" type="ORF">FB45DRAFT_755944</name>
</gene>
<dbReference type="InterPro" id="IPR012132">
    <property type="entry name" value="GMC_OxRdtase"/>
</dbReference>
<dbReference type="Gene3D" id="3.50.50.60">
    <property type="entry name" value="FAD/NAD(P)-binding domain"/>
    <property type="match status" value="1"/>
</dbReference>
<dbReference type="InterPro" id="IPR007867">
    <property type="entry name" value="GMC_OxRtase_C"/>
</dbReference>
<evidence type="ECO:0000313" key="5">
    <source>
        <dbReference type="Proteomes" id="UP001221142"/>
    </source>
</evidence>
<dbReference type="SUPFAM" id="SSF51905">
    <property type="entry name" value="FAD/NAD(P)-binding domain"/>
    <property type="match status" value="1"/>
</dbReference>
<dbReference type="PANTHER" id="PTHR11552:SF147">
    <property type="entry name" value="CHOLINE DEHYDROGENASE, MITOCHONDRIAL"/>
    <property type="match status" value="1"/>
</dbReference>
<dbReference type="EMBL" id="JARKIF010000019">
    <property type="protein sequence ID" value="KAJ7618667.1"/>
    <property type="molecule type" value="Genomic_DNA"/>
</dbReference>
<reference evidence="4" key="1">
    <citation type="submission" date="2023-03" db="EMBL/GenBank/DDBJ databases">
        <title>Massive genome expansion in bonnet fungi (Mycena s.s.) driven by repeated elements and novel gene families across ecological guilds.</title>
        <authorList>
            <consortium name="Lawrence Berkeley National Laboratory"/>
            <person name="Harder C.B."/>
            <person name="Miyauchi S."/>
            <person name="Viragh M."/>
            <person name="Kuo A."/>
            <person name="Thoen E."/>
            <person name="Andreopoulos B."/>
            <person name="Lu D."/>
            <person name="Skrede I."/>
            <person name="Drula E."/>
            <person name="Henrissat B."/>
            <person name="Morin E."/>
            <person name="Kohler A."/>
            <person name="Barry K."/>
            <person name="LaButti K."/>
            <person name="Morin E."/>
            <person name="Salamov A."/>
            <person name="Lipzen A."/>
            <person name="Mereny Z."/>
            <person name="Hegedus B."/>
            <person name="Baldrian P."/>
            <person name="Stursova M."/>
            <person name="Weitz H."/>
            <person name="Taylor A."/>
            <person name="Grigoriev I.V."/>
            <person name="Nagy L.G."/>
            <person name="Martin F."/>
            <person name="Kauserud H."/>
        </authorList>
    </citation>
    <scope>NUCLEOTIDE SEQUENCE</scope>
    <source>
        <strain evidence="4">9284</strain>
    </source>
</reference>
<protein>
    <recommendedName>
        <fullName evidence="3">Glucose-methanol-choline oxidoreductase C-terminal domain-containing protein</fullName>
    </recommendedName>
</protein>
<dbReference type="Proteomes" id="UP001221142">
    <property type="component" value="Unassembled WGS sequence"/>
</dbReference>
<accession>A0AAD7BEW1</accession>
<dbReference type="AlphaFoldDB" id="A0AAD7BEW1"/>
<evidence type="ECO:0000259" key="3">
    <source>
        <dbReference type="Pfam" id="PF05199"/>
    </source>
</evidence>
<comment type="cofactor">
    <cofactor evidence="1">
        <name>FAD</name>
        <dbReference type="ChEBI" id="CHEBI:57692"/>
    </cofactor>
</comment>
<dbReference type="GO" id="GO:0016614">
    <property type="term" value="F:oxidoreductase activity, acting on CH-OH group of donors"/>
    <property type="evidence" value="ECO:0007669"/>
    <property type="project" value="InterPro"/>
</dbReference>
<comment type="similarity">
    <text evidence="2">Belongs to the GMC oxidoreductase family.</text>
</comment>
<keyword evidence="5" id="KW-1185">Reference proteome</keyword>
<name>A0AAD7BEW1_9AGAR</name>
<comment type="caution">
    <text evidence="4">The sequence shown here is derived from an EMBL/GenBank/DDBJ whole genome shotgun (WGS) entry which is preliminary data.</text>
</comment>
<organism evidence="4 5">
    <name type="scientific">Roridomyces roridus</name>
    <dbReference type="NCBI Taxonomy" id="1738132"/>
    <lineage>
        <taxon>Eukaryota</taxon>
        <taxon>Fungi</taxon>
        <taxon>Dikarya</taxon>
        <taxon>Basidiomycota</taxon>
        <taxon>Agaricomycotina</taxon>
        <taxon>Agaricomycetes</taxon>
        <taxon>Agaricomycetidae</taxon>
        <taxon>Agaricales</taxon>
        <taxon>Marasmiineae</taxon>
        <taxon>Mycenaceae</taxon>
        <taxon>Roridomyces</taxon>
    </lineage>
</organism>
<dbReference type="GO" id="GO:0050660">
    <property type="term" value="F:flavin adenine dinucleotide binding"/>
    <property type="evidence" value="ECO:0007669"/>
    <property type="project" value="InterPro"/>
</dbReference>
<dbReference type="InterPro" id="IPR036188">
    <property type="entry name" value="FAD/NAD-bd_sf"/>
</dbReference>
<feature type="non-terminal residue" evidence="4">
    <location>
        <position position="1"/>
    </location>
</feature>
<feature type="domain" description="Glucose-methanol-choline oxidoreductase C-terminal" evidence="3">
    <location>
        <begin position="1"/>
        <end position="37"/>
    </location>
</feature>